<organism evidence="1 2">
    <name type="scientific">Treponema rectale</name>
    <dbReference type="NCBI Taxonomy" id="744512"/>
    <lineage>
        <taxon>Bacteria</taxon>
        <taxon>Pseudomonadati</taxon>
        <taxon>Spirochaetota</taxon>
        <taxon>Spirochaetia</taxon>
        <taxon>Spirochaetales</taxon>
        <taxon>Treponemataceae</taxon>
        <taxon>Treponema</taxon>
    </lineage>
</organism>
<keyword evidence="2" id="KW-1185">Reference proteome</keyword>
<dbReference type="AlphaFoldDB" id="A0A840SJ47"/>
<sequence length="60" mass="7093">MTYGKPVSWRDFPDSPGKRILEEILTTPRPDFTQLDKDVAAYEKKRADERKARLQEKNQK</sequence>
<proteinExistence type="predicted"/>
<gene>
    <name evidence="1" type="ORF">HNP77_002305</name>
</gene>
<evidence type="ECO:0000313" key="1">
    <source>
        <dbReference type="EMBL" id="MBB5219916.1"/>
    </source>
</evidence>
<reference evidence="1 2" key="1">
    <citation type="submission" date="2020-08" db="EMBL/GenBank/DDBJ databases">
        <title>Genomic Encyclopedia of Type Strains, Phase IV (KMG-IV): sequencing the most valuable type-strain genomes for metagenomic binning, comparative biology and taxonomic classification.</title>
        <authorList>
            <person name="Goeker M."/>
        </authorList>
    </citation>
    <scope>NUCLEOTIDE SEQUENCE [LARGE SCALE GENOMIC DNA]</scope>
    <source>
        <strain evidence="1 2">DSM 103679</strain>
    </source>
</reference>
<accession>A0A840SJ47</accession>
<dbReference type="Proteomes" id="UP000578697">
    <property type="component" value="Unassembled WGS sequence"/>
</dbReference>
<dbReference type="RefSeq" id="WP_184653478.1">
    <property type="nucleotide sequence ID" value="NZ_JACHFR010000004.1"/>
</dbReference>
<protein>
    <submittedName>
        <fullName evidence="1">Uncharacterized protein</fullName>
    </submittedName>
</protein>
<dbReference type="EMBL" id="JACHFR010000004">
    <property type="protein sequence ID" value="MBB5219916.1"/>
    <property type="molecule type" value="Genomic_DNA"/>
</dbReference>
<name>A0A840SJ47_9SPIR</name>
<evidence type="ECO:0000313" key="2">
    <source>
        <dbReference type="Proteomes" id="UP000578697"/>
    </source>
</evidence>
<comment type="caution">
    <text evidence="1">The sequence shown here is derived from an EMBL/GenBank/DDBJ whole genome shotgun (WGS) entry which is preliminary data.</text>
</comment>